<protein>
    <submittedName>
        <fullName evidence="1">Chromosome 3 open reading frame 38</fullName>
    </submittedName>
</protein>
<keyword evidence="2" id="KW-1185">Reference proteome</keyword>
<reference evidence="1" key="1">
    <citation type="submission" date="2021-06" db="EMBL/GenBank/DDBJ databases">
        <authorList>
            <consortium name="Wellcome Sanger Institute Data Sharing"/>
        </authorList>
    </citation>
    <scope>NUCLEOTIDE SEQUENCE [LARGE SCALE GENOMIC DNA]</scope>
</reference>
<dbReference type="Proteomes" id="UP000694620">
    <property type="component" value="Chromosome 4"/>
</dbReference>
<dbReference type="AlphaFoldDB" id="A0A8C4RMR0"/>
<dbReference type="Ensembl" id="ENSECRT00000004473.1">
    <property type="protein sequence ID" value="ENSECRP00000004405.1"/>
    <property type="gene ID" value="ENSECRG00000002989.1"/>
</dbReference>
<proteinExistence type="predicted"/>
<dbReference type="GeneTree" id="ENSGT00390000000367"/>
<evidence type="ECO:0000313" key="1">
    <source>
        <dbReference type="Ensembl" id="ENSECRP00000004405.1"/>
    </source>
</evidence>
<dbReference type="Pfam" id="PF15008">
    <property type="entry name" value="DUF4518"/>
    <property type="match status" value="1"/>
</dbReference>
<reference evidence="1" key="3">
    <citation type="submission" date="2025-09" db="UniProtKB">
        <authorList>
            <consortium name="Ensembl"/>
        </authorList>
    </citation>
    <scope>IDENTIFICATION</scope>
</reference>
<reference evidence="1" key="2">
    <citation type="submission" date="2025-08" db="UniProtKB">
        <authorList>
            <consortium name="Ensembl"/>
        </authorList>
    </citation>
    <scope>IDENTIFICATION</scope>
</reference>
<dbReference type="InterPro" id="IPR032710">
    <property type="entry name" value="NTF2-like_dom_sf"/>
</dbReference>
<dbReference type="SUPFAM" id="SSF54427">
    <property type="entry name" value="NTF2-like"/>
    <property type="match status" value="1"/>
</dbReference>
<gene>
    <name evidence="1" type="primary">C3orf38</name>
    <name evidence="1" type="synonym">c4h3orf38</name>
</gene>
<organism evidence="1 2">
    <name type="scientific">Erpetoichthys calabaricus</name>
    <name type="common">Rope fish</name>
    <name type="synonym">Calamoichthys calabaricus</name>
    <dbReference type="NCBI Taxonomy" id="27687"/>
    <lineage>
        <taxon>Eukaryota</taxon>
        <taxon>Metazoa</taxon>
        <taxon>Chordata</taxon>
        <taxon>Craniata</taxon>
        <taxon>Vertebrata</taxon>
        <taxon>Euteleostomi</taxon>
        <taxon>Actinopterygii</taxon>
        <taxon>Polypteriformes</taxon>
        <taxon>Polypteridae</taxon>
        <taxon>Erpetoichthys</taxon>
    </lineage>
</organism>
<dbReference type="OrthoDB" id="6407068at2759"/>
<accession>A0A8C4RMR0</accession>
<dbReference type="PANTHER" id="PTHR21084">
    <property type="entry name" value="DENSE INCISORS"/>
    <property type="match status" value="1"/>
</dbReference>
<name>A0A8C4RMR0_ERPCA</name>
<dbReference type="InterPro" id="IPR026698">
    <property type="entry name" value="UPF_C3orf38"/>
</dbReference>
<sequence length="300" mass="34144">MPGLSEKEKAGCAEILQSMEVTDLLALKDTVTSRMVEVENVQEAIQAILSYSSNAEELLKRKKVHRDLIFMYLARQGCVVPPSSEKHQLISRTLQHWASHRVVIQEAEGSVQHESRQFTNSNSNQEISHSIDYQSLGEQFCQWFYKLLNSQNPLLGQPAQEWGPQHFWDDAKLKFCYTIAEQKLEEYAGAELVSLRLKALVKDEQLFLHPNLERTGMKCVSSPHGLVVVAVAGTIHRNSVCLGIFEQVFGLIRAPHGNNNWKVKFVNLNIRGQDVIEEGRTSRMLPVLTLNNQELQRFYS</sequence>
<dbReference type="PANTHER" id="PTHR21084:SF1">
    <property type="entry name" value="DENSE INCISORS"/>
    <property type="match status" value="1"/>
</dbReference>
<evidence type="ECO:0000313" key="2">
    <source>
        <dbReference type="Proteomes" id="UP000694620"/>
    </source>
</evidence>